<feature type="transmembrane region" description="Helical" evidence="1">
    <location>
        <begin position="89"/>
        <end position="112"/>
    </location>
</feature>
<evidence type="ECO:0000313" key="2">
    <source>
        <dbReference type="EMBL" id="GEO06652.1"/>
    </source>
</evidence>
<dbReference type="EMBL" id="BJYS01000042">
    <property type="protein sequence ID" value="GEO06652.1"/>
    <property type="molecule type" value="Genomic_DNA"/>
</dbReference>
<proteinExistence type="predicted"/>
<keyword evidence="1" id="KW-1133">Transmembrane helix</keyword>
<dbReference type="OrthoDB" id="893612at2"/>
<reference evidence="2 3" key="1">
    <citation type="submission" date="2019-07" db="EMBL/GenBank/DDBJ databases">
        <title>Whole genome shotgun sequence of Adhaeribacter aerolatus NBRC 106133.</title>
        <authorList>
            <person name="Hosoyama A."/>
            <person name="Uohara A."/>
            <person name="Ohji S."/>
            <person name="Ichikawa N."/>
        </authorList>
    </citation>
    <scope>NUCLEOTIDE SEQUENCE [LARGE SCALE GENOMIC DNA]</scope>
    <source>
        <strain evidence="2 3">NBRC 106133</strain>
    </source>
</reference>
<gene>
    <name evidence="2" type="ORF">AAE02nite_43160</name>
</gene>
<protein>
    <recommendedName>
        <fullName evidence="4">DUF937 domain-containing protein</fullName>
    </recommendedName>
</protein>
<dbReference type="AlphaFoldDB" id="A0A512B3X5"/>
<organism evidence="2 3">
    <name type="scientific">Adhaeribacter aerolatus</name>
    <dbReference type="NCBI Taxonomy" id="670289"/>
    <lineage>
        <taxon>Bacteria</taxon>
        <taxon>Pseudomonadati</taxon>
        <taxon>Bacteroidota</taxon>
        <taxon>Cytophagia</taxon>
        <taxon>Cytophagales</taxon>
        <taxon>Hymenobacteraceae</taxon>
        <taxon>Adhaeribacter</taxon>
    </lineage>
</organism>
<evidence type="ECO:0000256" key="1">
    <source>
        <dbReference type="SAM" id="Phobius"/>
    </source>
</evidence>
<evidence type="ECO:0000313" key="3">
    <source>
        <dbReference type="Proteomes" id="UP000321532"/>
    </source>
</evidence>
<keyword evidence="3" id="KW-1185">Reference proteome</keyword>
<accession>A0A512B3X5</accession>
<sequence>MGNFTQMLNKYFNNGFRERIQDQAEKFGVKGKQAFDIISLASGTVKEILQAELKNGNYNGVVTFLKSAPVQAGTNLVADKIIQRLVGRLILRFGLPGGVALNVATLLVPFIIKRLSKKALKSGKVQDLLNSVGVTSQLEKLNILKNQVKDKFSPGQAA</sequence>
<comment type="caution">
    <text evidence="2">The sequence shown here is derived from an EMBL/GenBank/DDBJ whole genome shotgun (WGS) entry which is preliminary data.</text>
</comment>
<evidence type="ECO:0008006" key="4">
    <source>
        <dbReference type="Google" id="ProtNLM"/>
    </source>
</evidence>
<keyword evidence="1" id="KW-0472">Membrane</keyword>
<keyword evidence="1" id="KW-0812">Transmembrane</keyword>
<dbReference type="RefSeq" id="WP_146903139.1">
    <property type="nucleotide sequence ID" value="NZ_BJYS01000042.1"/>
</dbReference>
<dbReference type="Proteomes" id="UP000321532">
    <property type="component" value="Unassembled WGS sequence"/>
</dbReference>
<name>A0A512B3X5_9BACT</name>